<protein>
    <submittedName>
        <fullName evidence="1">Uncharacterized protein</fullName>
    </submittedName>
</protein>
<comment type="caution">
    <text evidence="1">The sequence shown here is derived from an EMBL/GenBank/DDBJ whole genome shotgun (WGS) entry which is preliminary data.</text>
</comment>
<evidence type="ECO:0000313" key="1">
    <source>
        <dbReference type="EMBL" id="MFB9821922.1"/>
    </source>
</evidence>
<dbReference type="Proteomes" id="UP001589702">
    <property type="component" value="Unassembled WGS sequence"/>
</dbReference>
<sequence>MAWGIGEQVILAEWLFVETVDDIRRRCQDPAMQTRYELSGIAPMLRKLVIDDAPLLHTVRAARREVPVDFRIHSWNDLEDRLAGNGLTRYFGIGDERIVGDPDPSPLTLKQFLRTVIGVAEGNDLTVKSVIRYYSHVEGGVHFGIPKEPGEPTLSTMSPTLLGHSTGQVQILGHLGQIVADALEPLRRSILSQPTIHKLWHSKDDRGLFLNHWTTEYLERTSAG</sequence>
<dbReference type="EMBL" id="JBHMBC010000039">
    <property type="protein sequence ID" value="MFB9821922.1"/>
    <property type="molecule type" value="Genomic_DNA"/>
</dbReference>
<dbReference type="RefSeq" id="WP_234750464.1">
    <property type="nucleotide sequence ID" value="NZ_BAAAWN010000001.1"/>
</dbReference>
<evidence type="ECO:0000313" key="2">
    <source>
        <dbReference type="Proteomes" id="UP001589702"/>
    </source>
</evidence>
<name>A0ABV5Y4J8_ARTRM</name>
<proteinExistence type="predicted"/>
<accession>A0ABV5Y4J8</accession>
<reference evidence="1 2" key="1">
    <citation type="submission" date="2024-09" db="EMBL/GenBank/DDBJ databases">
        <authorList>
            <person name="Sun Q."/>
            <person name="Mori K."/>
        </authorList>
    </citation>
    <scope>NUCLEOTIDE SEQUENCE [LARGE SCALE GENOMIC DNA]</scope>
    <source>
        <strain evidence="1 2">JCM 1334</strain>
    </source>
</reference>
<keyword evidence="2" id="KW-1185">Reference proteome</keyword>
<gene>
    <name evidence="1" type="ORF">ACFFP1_20820</name>
</gene>
<organism evidence="1 2">
    <name type="scientific">Arthrobacter ramosus</name>
    <dbReference type="NCBI Taxonomy" id="1672"/>
    <lineage>
        <taxon>Bacteria</taxon>
        <taxon>Bacillati</taxon>
        <taxon>Actinomycetota</taxon>
        <taxon>Actinomycetes</taxon>
        <taxon>Micrococcales</taxon>
        <taxon>Micrococcaceae</taxon>
        <taxon>Arthrobacter</taxon>
    </lineage>
</organism>